<accession>A0A538TJT9</accession>
<dbReference type="Gene3D" id="3.40.710.10">
    <property type="entry name" value="DD-peptidase/beta-lactamase superfamily"/>
    <property type="match status" value="1"/>
</dbReference>
<protein>
    <recommendedName>
        <fullName evidence="6">Serine-type D-Ala-D-Ala carboxypeptidase</fullName>
    </recommendedName>
</protein>
<dbReference type="SUPFAM" id="SSF56601">
    <property type="entry name" value="beta-lactamase/transpeptidase-like"/>
    <property type="match status" value="1"/>
</dbReference>
<sequence>MTFPFTHPLSRGGPSRVRPALISTLLLFLAATAAADPACCAPGRPSGLLADSLDFLGASSMRQSEIALLACSLERVDTLAALHAAARMIPGSNAKLFTTGSFLRRYGPDYRRETLLVARGKASKHGGHDVRFQGDLVLRGSGMPDVYQLLAPGSRGLLDSVAYLLRQSGLARFEGILWIDSSVFAQEPYGPGWAHDDFSFAYGAAVNAVLANGNAATLIATATPGGVELALDPPEVPLVLKGRPSVGAPGAMPRLDFRRAPGSRVLEVFGVIPRGSTVKKQVAVPDPDSTAGLILLGAMRRAGIEVEAQARVLSNEGASADARARGLSGVPESTFDSAAAMGTPGWAAVGREGVVSIVSLASPPAAEVVGIVNAWSLNAEAEALLRLLDPAPTGKTREQGLAELARIVSEAGVDTLDLSLVDGSGLSPLDLVTARAIVTWLTAMDRDPNLGRAFREGLARPGGNGTLKNRFATLDSTAAFRGKTGTLTNVSALAGYVTAAGGERVVFSMLTNGNRSSVAAARDAEERLVTVLARSRHMAQTAPQPIGIPR</sequence>
<reference evidence="4 5" key="1">
    <citation type="journal article" date="2019" name="Nat. Microbiol.">
        <title>Mediterranean grassland soil C-N compound turnover is dependent on rainfall and depth, and is mediated by genomically divergent microorganisms.</title>
        <authorList>
            <person name="Diamond S."/>
            <person name="Andeer P.F."/>
            <person name="Li Z."/>
            <person name="Crits-Christoph A."/>
            <person name="Burstein D."/>
            <person name="Anantharaman K."/>
            <person name="Lane K.R."/>
            <person name="Thomas B.C."/>
            <person name="Pan C."/>
            <person name="Northen T.R."/>
            <person name="Banfield J.F."/>
        </authorList>
    </citation>
    <scope>NUCLEOTIDE SEQUENCE [LARGE SCALE GENOMIC DNA]</scope>
    <source>
        <strain evidence="4">WS_9</strain>
    </source>
</reference>
<evidence type="ECO:0000256" key="2">
    <source>
        <dbReference type="ARBA" id="ARBA00022801"/>
    </source>
</evidence>
<dbReference type="Proteomes" id="UP000317691">
    <property type="component" value="Unassembled WGS sequence"/>
</dbReference>
<evidence type="ECO:0000256" key="1">
    <source>
        <dbReference type="ARBA" id="ARBA00006096"/>
    </source>
</evidence>
<dbReference type="GO" id="GO:0004185">
    <property type="term" value="F:serine-type carboxypeptidase activity"/>
    <property type="evidence" value="ECO:0007669"/>
    <property type="project" value="InterPro"/>
</dbReference>
<proteinExistence type="inferred from homology"/>
<evidence type="ECO:0000313" key="5">
    <source>
        <dbReference type="Proteomes" id="UP000317691"/>
    </source>
</evidence>
<comment type="similarity">
    <text evidence="1">Belongs to the peptidase S13 family.</text>
</comment>
<feature type="signal peptide" evidence="3">
    <location>
        <begin position="1"/>
        <end position="35"/>
    </location>
</feature>
<comment type="caution">
    <text evidence="4">The sequence shown here is derived from an EMBL/GenBank/DDBJ whole genome shotgun (WGS) entry which is preliminary data.</text>
</comment>
<organism evidence="4 5">
    <name type="scientific">Eiseniibacteriota bacterium</name>
    <dbReference type="NCBI Taxonomy" id="2212470"/>
    <lineage>
        <taxon>Bacteria</taxon>
        <taxon>Candidatus Eiseniibacteriota</taxon>
    </lineage>
</organism>
<name>A0A538TJT9_UNCEI</name>
<dbReference type="InterPro" id="IPR012338">
    <property type="entry name" value="Beta-lactam/transpept-like"/>
</dbReference>
<feature type="chain" id="PRO_5021865565" description="Serine-type D-Ala-D-Ala carboxypeptidase" evidence="3">
    <location>
        <begin position="36"/>
        <end position="550"/>
    </location>
</feature>
<dbReference type="GO" id="GO:0000270">
    <property type="term" value="P:peptidoglycan metabolic process"/>
    <property type="evidence" value="ECO:0007669"/>
    <property type="project" value="TreeGrafter"/>
</dbReference>
<evidence type="ECO:0000313" key="4">
    <source>
        <dbReference type="EMBL" id="TMQ63888.1"/>
    </source>
</evidence>
<dbReference type="PANTHER" id="PTHR30023:SF0">
    <property type="entry name" value="PENICILLIN-SENSITIVE CARBOXYPEPTIDASE A"/>
    <property type="match status" value="1"/>
</dbReference>
<keyword evidence="2" id="KW-0378">Hydrolase</keyword>
<evidence type="ECO:0008006" key="6">
    <source>
        <dbReference type="Google" id="ProtNLM"/>
    </source>
</evidence>
<dbReference type="AlphaFoldDB" id="A0A538TJT9"/>
<dbReference type="EMBL" id="VBOZ01000029">
    <property type="protein sequence ID" value="TMQ63888.1"/>
    <property type="molecule type" value="Genomic_DNA"/>
</dbReference>
<keyword evidence="3" id="KW-0732">Signal</keyword>
<dbReference type="PANTHER" id="PTHR30023">
    <property type="entry name" value="D-ALANYL-D-ALANINE CARBOXYPEPTIDASE"/>
    <property type="match status" value="1"/>
</dbReference>
<gene>
    <name evidence="4" type="ORF">E6K79_09685</name>
</gene>
<dbReference type="Pfam" id="PF02113">
    <property type="entry name" value="Peptidase_S13"/>
    <property type="match status" value="2"/>
</dbReference>
<dbReference type="Gene3D" id="3.50.80.20">
    <property type="entry name" value="D-Ala-D-Ala carboxypeptidase C, peptidase S13"/>
    <property type="match status" value="1"/>
</dbReference>
<evidence type="ECO:0000256" key="3">
    <source>
        <dbReference type="SAM" id="SignalP"/>
    </source>
</evidence>
<dbReference type="GO" id="GO:0006508">
    <property type="term" value="P:proteolysis"/>
    <property type="evidence" value="ECO:0007669"/>
    <property type="project" value="InterPro"/>
</dbReference>
<dbReference type="InterPro" id="IPR000667">
    <property type="entry name" value="Peptidase_S13"/>
</dbReference>